<comment type="caution">
    <text evidence="1">The sequence shown here is derived from an EMBL/GenBank/DDBJ whole genome shotgun (WGS) entry which is preliminary data.</text>
</comment>
<evidence type="ECO:0000313" key="2">
    <source>
        <dbReference type="Proteomes" id="UP000821865"/>
    </source>
</evidence>
<gene>
    <name evidence="1" type="ORF">HPB49_023177</name>
</gene>
<protein>
    <submittedName>
        <fullName evidence="1">Uncharacterized protein</fullName>
    </submittedName>
</protein>
<dbReference type="Proteomes" id="UP000821865">
    <property type="component" value="Chromosome 8"/>
</dbReference>
<keyword evidence="2" id="KW-1185">Reference proteome</keyword>
<sequence length="816" mass="87747">MGKKRLAITYPGYEPEYARTNSVPKKRLAITYPGHELNTKLATKKCSRDIYRHRETTSSLECVDRQWLCMNSFWQAKWSTIPKKFVTRYIPVVWSFLQACVSLGCLFLVFLFFYPQCLDSSELQVEALNLTLQQHLVGQDIAINRTVTAIARYLNSSESAASFPLVLVYVGCSGCGKTYALSLIAKHYPHTETLVASHKIALTRKTGNDLLHWLRYSLSSWRPNVIVIDDVDLGLDTVRPSLLDDSFSTQLEAVLSTWEKARVQRGQAVIFVMSLSGGGIEKLYFVDTGSIKVSSIHCHKNQNDEAADVDLSARRRLICASILCLTFMLFELVGGILANSLAIATDAAHLLTDFASFMISLFSLWMGARPATKRLSFGWYRAEVIGALTSVIMIWAVTGVLVYMAIQRMISKEYNIDATIMLISASVGVVVNIIMGLALQIHPASPLGHSHGSEESARRFELLSTEPFVPHGGTASEMDSSRQCSRVDIFRSVGSRVALGTGSLQAMGPQHVPEVGPSGHSASAPSMSSPPYNPSGPETLSAHHTEGPDAVGTEAVTPHEDATEQRGAQSGVVGPPGSQRVMSTSSEDSGASDFAAIRSGAKRHRASIASASGNVSDSAGGAPRTAAAAAPVDEQSGVSQHDPGTSTDGQARTSDSRHTSAASLVQTPPQQPTGAGTAPAPDAGSLTASPDPPPRSSKESRGVMNINVRAAFIHVLGDLIQSVGVLIAAIVIYFCPSCGVVDPVCTLMFSVIVLVTTLTILREALNVLMEGIPHSVDYHQVKRLLLSVDGVARVHDPAHLGAEPRQARRIGARRAR</sequence>
<name>A0ACB8CBX5_DERSI</name>
<evidence type="ECO:0000313" key="1">
    <source>
        <dbReference type="EMBL" id="KAH7938402.1"/>
    </source>
</evidence>
<organism evidence="1 2">
    <name type="scientific">Dermacentor silvarum</name>
    <name type="common">Tick</name>
    <dbReference type="NCBI Taxonomy" id="543639"/>
    <lineage>
        <taxon>Eukaryota</taxon>
        <taxon>Metazoa</taxon>
        <taxon>Ecdysozoa</taxon>
        <taxon>Arthropoda</taxon>
        <taxon>Chelicerata</taxon>
        <taxon>Arachnida</taxon>
        <taxon>Acari</taxon>
        <taxon>Parasitiformes</taxon>
        <taxon>Ixodida</taxon>
        <taxon>Ixodoidea</taxon>
        <taxon>Ixodidae</taxon>
        <taxon>Rhipicephalinae</taxon>
        <taxon>Dermacentor</taxon>
    </lineage>
</organism>
<accession>A0ACB8CBX5</accession>
<proteinExistence type="predicted"/>
<dbReference type="EMBL" id="CM023477">
    <property type="protein sequence ID" value="KAH7938402.1"/>
    <property type="molecule type" value="Genomic_DNA"/>
</dbReference>
<reference evidence="1" key="1">
    <citation type="submission" date="2020-05" db="EMBL/GenBank/DDBJ databases">
        <title>Large-scale comparative analyses of tick genomes elucidate their genetic diversity and vector capacities.</title>
        <authorList>
            <person name="Jia N."/>
            <person name="Wang J."/>
            <person name="Shi W."/>
            <person name="Du L."/>
            <person name="Sun Y."/>
            <person name="Zhan W."/>
            <person name="Jiang J."/>
            <person name="Wang Q."/>
            <person name="Zhang B."/>
            <person name="Ji P."/>
            <person name="Sakyi L.B."/>
            <person name="Cui X."/>
            <person name="Yuan T."/>
            <person name="Jiang B."/>
            <person name="Yang W."/>
            <person name="Lam T.T.-Y."/>
            <person name="Chang Q."/>
            <person name="Ding S."/>
            <person name="Wang X."/>
            <person name="Zhu J."/>
            <person name="Ruan X."/>
            <person name="Zhao L."/>
            <person name="Wei J."/>
            <person name="Que T."/>
            <person name="Du C."/>
            <person name="Cheng J."/>
            <person name="Dai P."/>
            <person name="Han X."/>
            <person name="Huang E."/>
            <person name="Gao Y."/>
            <person name="Liu J."/>
            <person name="Shao H."/>
            <person name="Ye R."/>
            <person name="Li L."/>
            <person name="Wei W."/>
            <person name="Wang X."/>
            <person name="Wang C."/>
            <person name="Yang T."/>
            <person name="Huo Q."/>
            <person name="Li W."/>
            <person name="Guo W."/>
            <person name="Chen H."/>
            <person name="Zhou L."/>
            <person name="Ni X."/>
            <person name="Tian J."/>
            <person name="Zhou Y."/>
            <person name="Sheng Y."/>
            <person name="Liu T."/>
            <person name="Pan Y."/>
            <person name="Xia L."/>
            <person name="Li J."/>
            <person name="Zhao F."/>
            <person name="Cao W."/>
        </authorList>
    </citation>
    <scope>NUCLEOTIDE SEQUENCE</scope>
    <source>
        <strain evidence="1">Dsil-2018</strain>
    </source>
</reference>